<protein>
    <recommendedName>
        <fullName evidence="3">Plant heme peroxidase family profile domain-containing protein</fullName>
    </recommendedName>
</protein>
<accession>A0A1D6HCQ0</accession>
<dbReference type="GO" id="GO:0004601">
    <property type="term" value="F:peroxidase activity"/>
    <property type="evidence" value="ECO:0007669"/>
    <property type="project" value="InterPro"/>
</dbReference>
<name>A0A1D6HCQ0_MAIZE</name>
<sequence length="82" mass="9448">MVTLSDARTIGRSRCSFSRQLARTDPSLDTAYAEHLRTRCLWPRIVHFNAAVDKAWQVKFVEAMVKMCEVQVLRRQGPTLIN</sequence>
<dbReference type="InterPro" id="IPR010255">
    <property type="entry name" value="Haem_peroxidase_sf"/>
</dbReference>
<proteinExistence type="inferred from homology"/>
<organism evidence="4">
    <name type="scientific">Zea mays</name>
    <name type="common">Maize</name>
    <dbReference type="NCBI Taxonomy" id="4577"/>
    <lineage>
        <taxon>Eukaryota</taxon>
        <taxon>Viridiplantae</taxon>
        <taxon>Streptophyta</taxon>
        <taxon>Embryophyta</taxon>
        <taxon>Tracheophyta</taxon>
        <taxon>Spermatophyta</taxon>
        <taxon>Magnoliopsida</taxon>
        <taxon>Liliopsida</taxon>
        <taxon>Poales</taxon>
        <taxon>Poaceae</taxon>
        <taxon>PACMAD clade</taxon>
        <taxon>Panicoideae</taxon>
        <taxon>Andropogonodae</taxon>
        <taxon>Andropogoneae</taxon>
        <taxon>Tripsacinae</taxon>
        <taxon>Zea</taxon>
    </lineage>
</organism>
<dbReference type="InterPro" id="IPR002016">
    <property type="entry name" value="Haem_peroxidase"/>
</dbReference>
<dbReference type="SUPFAM" id="SSF48113">
    <property type="entry name" value="Heme-dependent peroxidases"/>
    <property type="match status" value="1"/>
</dbReference>
<comment type="similarity">
    <text evidence="2">Belongs to the peroxidase family.</text>
</comment>
<feature type="domain" description="Plant heme peroxidase family profile" evidence="3">
    <location>
        <begin position="1"/>
        <end position="44"/>
    </location>
</feature>
<keyword evidence="1" id="KW-0106">Calcium</keyword>
<evidence type="ECO:0000256" key="1">
    <source>
        <dbReference type="ARBA" id="ARBA00022837"/>
    </source>
</evidence>
<evidence type="ECO:0000256" key="2">
    <source>
        <dbReference type="RuleBase" id="RU004241"/>
    </source>
</evidence>
<dbReference type="EMBL" id="CM000781">
    <property type="protein sequence ID" value="AQK72476.1"/>
    <property type="molecule type" value="Genomic_DNA"/>
</dbReference>
<dbReference type="GO" id="GO:0020037">
    <property type="term" value="F:heme binding"/>
    <property type="evidence" value="ECO:0007669"/>
    <property type="project" value="InterPro"/>
</dbReference>
<evidence type="ECO:0000259" key="3">
    <source>
        <dbReference type="Pfam" id="PF00141"/>
    </source>
</evidence>
<gene>
    <name evidence="4" type="ORF">ZEAMMB73_Zm00001d017161</name>
</gene>
<dbReference type="InParanoid" id="A0A1D6HCQ0"/>
<dbReference type="SMR" id="A0A1D6HCQ0"/>
<dbReference type="AlphaFoldDB" id="A0A1D6HCQ0"/>
<reference evidence="4" key="1">
    <citation type="submission" date="2015-12" db="EMBL/GenBank/DDBJ databases">
        <title>Update maize B73 reference genome by single molecule sequencing technologies.</title>
        <authorList>
            <consortium name="Maize Genome Sequencing Project"/>
            <person name="Ware D."/>
        </authorList>
    </citation>
    <scope>NUCLEOTIDE SEQUENCE</scope>
    <source>
        <tissue evidence="4">Seedling</tissue>
    </source>
</reference>
<evidence type="ECO:0000313" key="4">
    <source>
        <dbReference type="EMBL" id="AQK72476.1"/>
    </source>
</evidence>
<dbReference type="Pfam" id="PF00141">
    <property type="entry name" value="peroxidase"/>
    <property type="match status" value="1"/>
</dbReference>
<dbReference type="Gene3D" id="1.10.420.10">
    <property type="entry name" value="Peroxidase, domain 2"/>
    <property type="match status" value="1"/>
</dbReference>
<dbReference type="GO" id="GO:0006979">
    <property type="term" value="P:response to oxidative stress"/>
    <property type="evidence" value="ECO:0007669"/>
    <property type="project" value="InterPro"/>
</dbReference>